<dbReference type="EMBL" id="BLAU01000001">
    <property type="protein sequence ID" value="GET23368.1"/>
    <property type="molecule type" value="Genomic_DNA"/>
</dbReference>
<dbReference type="GO" id="GO:0000166">
    <property type="term" value="F:nucleotide binding"/>
    <property type="evidence" value="ECO:0007669"/>
    <property type="project" value="InterPro"/>
</dbReference>
<dbReference type="RefSeq" id="WP_106541656.1">
    <property type="nucleotide sequence ID" value="NZ_BLAU01000001.1"/>
</dbReference>
<dbReference type="SUPFAM" id="SSF51735">
    <property type="entry name" value="NAD(P)-binding Rossmann-fold domains"/>
    <property type="match status" value="1"/>
</dbReference>
<evidence type="ECO:0000313" key="6">
    <source>
        <dbReference type="Proteomes" id="UP000396862"/>
    </source>
</evidence>
<dbReference type="InterPro" id="IPR006311">
    <property type="entry name" value="TAT_signal"/>
</dbReference>
<comment type="caution">
    <text evidence="4">The sequence shown here is derived from an EMBL/GenBank/DDBJ whole genome shotgun (WGS) entry which is preliminary data.</text>
</comment>
<dbReference type="InterPro" id="IPR036291">
    <property type="entry name" value="NAD(P)-bd_dom_sf"/>
</dbReference>
<evidence type="ECO:0000259" key="1">
    <source>
        <dbReference type="Pfam" id="PF01408"/>
    </source>
</evidence>
<dbReference type="PANTHER" id="PTHR43818:SF5">
    <property type="entry name" value="OXIDOREDUCTASE FAMILY PROTEIN"/>
    <property type="match status" value="1"/>
</dbReference>
<dbReference type="InterPro" id="IPR000683">
    <property type="entry name" value="Gfo/Idh/MocA-like_OxRdtase_N"/>
</dbReference>
<dbReference type="InterPro" id="IPR050463">
    <property type="entry name" value="Gfo/Idh/MocA_oxidrdct_glycsds"/>
</dbReference>
<reference evidence="3 6" key="2">
    <citation type="submission" date="2019-10" db="EMBL/GenBank/DDBJ databases">
        <title>Prolixibacter strains distinguished by the presence of nitrate reductase genes were adept at nitrate-dependent anaerobic corrosion of metallic iron and carbon steel.</title>
        <authorList>
            <person name="Iino T."/>
            <person name="Shono N."/>
            <person name="Ito K."/>
            <person name="Nakamura R."/>
            <person name="Sueoka K."/>
            <person name="Harayama S."/>
            <person name="Ohkuma M."/>
        </authorList>
    </citation>
    <scope>NUCLEOTIDE SEQUENCE [LARGE SCALE GENOMIC DNA]</scope>
    <source>
        <strain evidence="3 6">MIC1-1</strain>
    </source>
</reference>
<dbReference type="OrthoDB" id="9795543at2"/>
<dbReference type="Proteomes" id="UP000396862">
    <property type="component" value="Unassembled WGS sequence"/>
</dbReference>
<dbReference type="PROSITE" id="PS51257">
    <property type="entry name" value="PROKAR_LIPOPROTEIN"/>
    <property type="match status" value="1"/>
</dbReference>
<dbReference type="EMBL" id="PYGC01000003">
    <property type="protein sequence ID" value="PSK83826.1"/>
    <property type="molecule type" value="Genomic_DNA"/>
</dbReference>
<dbReference type="Pfam" id="PF19051">
    <property type="entry name" value="GFO_IDH_MocA_C2"/>
    <property type="match status" value="1"/>
</dbReference>
<dbReference type="Gene3D" id="3.30.360.10">
    <property type="entry name" value="Dihydrodipicolinate Reductase, domain 2"/>
    <property type="match status" value="1"/>
</dbReference>
<feature type="domain" description="Gfo/Idh/MocA-like oxidoreductase N-terminal" evidence="1">
    <location>
        <begin position="45"/>
        <end position="173"/>
    </location>
</feature>
<evidence type="ECO:0000313" key="5">
    <source>
        <dbReference type="Proteomes" id="UP000240621"/>
    </source>
</evidence>
<dbReference type="Gene3D" id="3.40.50.720">
    <property type="entry name" value="NAD(P)-binding Rossmann-like Domain"/>
    <property type="match status" value="1"/>
</dbReference>
<gene>
    <name evidence="4" type="ORF">CLV93_103242</name>
    <name evidence="3" type="ORF">JCM18694_36140</name>
</gene>
<feature type="domain" description="Gfo/Idh/MocA-like oxidoreductase bacterial type C-terminal" evidence="2">
    <location>
        <begin position="212"/>
        <end position="440"/>
    </location>
</feature>
<evidence type="ECO:0000313" key="4">
    <source>
        <dbReference type="EMBL" id="PSK83826.1"/>
    </source>
</evidence>
<dbReference type="InterPro" id="IPR019546">
    <property type="entry name" value="TAT_signal_bac_arc"/>
</dbReference>
<accession>A0A2P8CFU3</accession>
<dbReference type="SUPFAM" id="SSF55347">
    <property type="entry name" value="Glyceraldehyde-3-phosphate dehydrogenase-like, C-terminal domain"/>
    <property type="match status" value="1"/>
</dbReference>
<proteinExistence type="predicted"/>
<protein>
    <submittedName>
        <fullName evidence="3">NADH-dependent dehydrogenase</fullName>
    </submittedName>
    <submittedName>
        <fullName evidence="4">Secreted protein</fullName>
    </submittedName>
</protein>
<dbReference type="Proteomes" id="UP000240621">
    <property type="component" value="Unassembled WGS sequence"/>
</dbReference>
<dbReference type="AlphaFoldDB" id="A0A2P8CFU3"/>
<organism evidence="4 5">
    <name type="scientific">Prolixibacter denitrificans</name>
    <dbReference type="NCBI Taxonomy" id="1541063"/>
    <lineage>
        <taxon>Bacteria</taxon>
        <taxon>Pseudomonadati</taxon>
        <taxon>Bacteroidota</taxon>
        <taxon>Bacteroidia</taxon>
        <taxon>Marinilabiliales</taxon>
        <taxon>Prolixibacteraceae</taxon>
        <taxon>Prolixibacter</taxon>
    </lineage>
</organism>
<dbReference type="Pfam" id="PF01408">
    <property type="entry name" value="GFO_IDH_MocA"/>
    <property type="match status" value="1"/>
</dbReference>
<evidence type="ECO:0000313" key="3">
    <source>
        <dbReference type="EMBL" id="GET23368.1"/>
    </source>
</evidence>
<reference evidence="4 5" key="1">
    <citation type="submission" date="2018-03" db="EMBL/GenBank/DDBJ databases">
        <title>Genomic Encyclopedia of Archaeal and Bacterial Type Strains, Phase II (KMG-II): from individual species to whole genera.</title>
        <authorList>
            <person name="Goeker M."/>
        </authorList>
    </citation>
    <scope>NUCLEOTIDE SEQUENCE [LARGE SCALE GENOMIC DNA]</scope>
    <source>
        <strain evidence="4 5">DSM 27267</strain>
    </source>
</reference>
<sequence length="442" mass="49081">MEKDAKKGVSRRRFLGTTAAGMAGLAVLPGLSSCKQKPAATDKTIRMGFIGMGRQSMFLLNGFLQIPGTQVVAGCDVYGRKRKRFEQRVTDFYAKAGQKADVKTYEKYEDLLAREDIDAVVIATPDHAHAMIAVAACKAGKDVYLEKPMTFTIKEGQVLRQAVRDNDRVLAIGSQQRSDPNFQHAVELVQSGKLGKITKINAYVGAPPTPYTLPEEPIPEDLNWDRWLGPLAGDIYFNNELNPPISLDPPQDEQFWGGWRWYKETGGGFTTDWGAHMFDIAQWGLGMDGSGPIEISPIGDGTEFMQFKYADGAVMTSEPFDEKLTKGVKFWGETGWIEVARGYFNASDEKFMPAESVADDGPYETKIPHQVNFIEAVRERKDPVVPVEIGHSSATVCNLGNIACDLKRTIKWDPDTETFVDDEDGAATAKLHYEYRSPWTLT</sequence>
<keyword evidence="6" id="KW-1185">Reference proteome</keyword>
<name>A0A2P8CFU3_9BACT</name>
<dbReference type="NCBIfam" id="TIGR01409">
    <property type="entry name" value="TAT_signal_seq"/>
    <property type="match status" value="1"/>
</dbReference>
<dbReference type="InterPro" id="IPR043906">
    <property type="entry name" value="Gfo/Idh/MocA_OxRdtase_bact_C"/>
</dbReference>
<dbReference type="PANTHER" id="PTHR43818">
    <property type="entry name" value="BCDNA.GH03377"/>
    <property type="match status" value="1"/>
</dbReference>
<dbReference type="PROSITE" id="PS51318">
    <property type="entry name" value="TAT"/>
    <property type="match status" value="1"/>
</dbReference>
<evidence type="ECO:0000259" key="2">
    <source>
        <dbReference type="Pfam" id="PF19051"/>
    </source>
</evidence>